<dbReference type="KEGG" id="buz:AYM40_09190"/>
<sequence length="69" mass="7808">MRVRMNNWNMRGATHLCAYAVRIHSVADLGCTSAPRSADRTFDWTAAALSMRYGRMRMDEIVSHGISFS</sequence>
<dbReference type="AlphaFoldDB" id="A0A160FJJ5"/>
<evidence type="ECO:0000313" key="2">
    <source>
        <dbReference type="Proteomes" id="UP000076852"/>
    </source>
</evidence>
<keyword evidence="2" id="KW-1185">Reference proteome</keyword>
<gene>
    <name evidence="1" type="ORF">AYM40_09190</name>
</gene>
<reference evidence="1 2" key="1">
    <citation type="journal article" date="2016" name="Gene">
        <title>PacBio SMRT assembly of a complex multi-replicon genome reveals chlorocatechol degradative operon in a region of genome plasticity.</title>
        <authorList>
            <person name="Ricker N."/>
            <person name="Shen S.Y."/>
            <person name="Goordial J."/>
            <person name="Jin S."/>
            <person name="Fulthorpe R.R."/>
        </authorList>
    </citation>
    <scope>NUCLEOTIDE SEQUENCE [LARGE SCALE GENOMIC DNA]</scope>
    <source>
        <strain evidence="1 2">OLGA172</strain>
    </source>
</reference>
<proteinExistence type="predicted"/>
<protein>
    <submittedName>
        <fullName evidence="1">Uncharacterized protein</fullName>
    </submittedName>
</protein>
<accession>A0A160FJJ5</accession>
<evidence type="ECO:0000313" key="1">
    <source>
        <dbReference type="EMBL" id="ANB72519.1"/>
    </source>
</evidence>
<organism evidence="1 2">
    <name type="scientific">Paraburkholderia phytofirmans OLGA172</name>
    <dbReference type="NCBI Taxonomy" id="1417228"/>
    <lineage>
        <taxon>Bacteria</taxon>
        <taxon>Pseudomonadati</taxon>
        <taxon>Pseudomonadota</taxon>
        <taxon>Betaproteobacteria</taxon>
        <taxon>Burkholderiales</taxon>
        <taxon>Burkholderiaceae</taxon>
        <taxon>Paraburkholderia</taxon>
    </lineage>
</organism>
<dbReference type="Proteomes" id="UP000076852">
    <property type="component" value="Chromosome 1"/>
</dbReference>
<dbReference type="EMBL" id="CP014578">
    <property type="protein sequence ID" value="ANB72519.1"/>
    <property type="molecule type" value="Genomic_DNA"/>
</dbReference>
<name>A0A160FJJ5_9BURK</name>